<proteinExistence type="predicted"/>
<dbReference type="EMBL" id="JAHFYH010000022">
    <property type="protein sequence ID" value="KAH0223862.1"/>
    <property type="molecule type" value="Genomic_DNA"/>
</dbReference>
<evidence type="ECO:0000313" key="1">
    <source>
        <dbReference type="EMBL" id="KAH0223862.1"/>
    </source>
</evidence>
<organism evidence="1 2">
    <name type="scientific">Aureobasidium melanogenum</name>
    <name type="common">Aureobasidium pullulans var. melanogenum</name>
    <dbReference type="NCBI Taxonomy" id="46634"/>
    <lineage>
        <taxon>Eukaryota</taxon>
        <taxon>Fungi</taxon>
        <taxon>Dikarya</taxon>
        <taxon>Ascomycota</taxon>
        <taxon>Pezizomycotina</taxon>
        <taxon>Dothideomycetes</taxon>
        <taxon>Dothideomycetidae</taxon>
        <taxon>Dothideales</taxon>
        <taxon>Saccotheciaceae</taxon>
        <taxon>Aureobasidium</taxon>
    </lineage>
</organism>
<reference evidence="1" key="2">
    <citation type="submission" date="2021-08" db="EMBL/GenBank/DDBJ databases">
        <authorList>
            <person name="Gostincar C."/>
            <person name="Sun X."/>
            <person name="Song Z."/>
            <person name="Gunde-Cimerman N."/>
        </authorList>
    </citation>
    <scope>NUCLEOTIDE SEQUENCE</scope>
    <source>
        <strain evidence="1">EXF-8016</strain>
    </source>
</reference>
<accession>A0A9P8GL27</accession>
<gene>
    <name evidence="1" type="ORF">KCV03_g3964</name>
</gene>
<feature type="non-terminal residue" evidence="1">
    <location>
        <position position="97"/>
    </location>
</feature>
<protein>
    <submittedName>
        <fullName evidence="1">Uncharacterized protein</fullName>
    </submittedName>
</protein>
<evidence type="ECO:0000313" key="2">
    <source>
        <dbReference type="Proteomes" id="UP000767238"/>
    </source>
</evidence>
<sequence>MQTLQVVVHGPKVYGIASIRASKVARVQPKCHKWSPKKYQGAFGDFGDIWGSGQNARGLATSPMHETIHIASKQGRPRADLGSRVIIDSPFEQWRAR</sequence>
<reference evidence="1" key="1">
    <citation type="journal article" date="2021" name="J Fungi (Basel)">
        <title>Virulence traits and population genomics of the black yeast Aureobasidium melanogenum.</title>
        <authorList>
            <person name="Cernosa A."/>
            <person name="Sun X."/>
            <person name="Gostincar C."/>
            <person name="Fang C."/>
            <person name="Gunde-Cimerman N."/>
            <person name="Song Z."/>
        </authorList>
    </citation>
    <scope>NUCLEOTIDE SEQUENCE</scope>
    <source>
        <strain evidence="1">EXF-8016</strain>
    </source>
</reference>
<dbReference type="Proteomes" id="UP000767238">
    <property type="component" value="Unassembled WGS sequence"/>
</dbReference>
<dbReference type="AlphaFoldDB" id="A0A9P8GL27"/>
<comment type="caution">
    <text evidence="1">The sequence shown here is derived from an EMBL/GenBank/DDBJ whole genome shotgun (WGS) entry which is preliminary data.</text>
</comment>
<name>A0A9P8GL27_AURME</name>
<dbReference type="OrthoDB" id="10269369at2759"/>